<keyword evidence="3" id="KW-1185">Reference proteome</keyword>
<dbReference type="Proteomes" id="UP000199440">
    <property type="component" value="Unassembled WGS sequence"/>
</dbReference>
<organism evidence="2 3">
    <name type="scientific">Kriegella aquimaris</name>
    <dbReference type="NCBI Taxonomy" id="192904"/>
    <lineage>
        <taxon>Bacteria</taxon>
        <taxon>Pseudomonadati</taxon>
        <taxon>Bacteroidota</taxon>
        <taxon>Flavobacteriia</taxon>
        <taxon>Flavobacteriales</taxon>
        <taxon>Flavobacteriaceae</taxon>
        <taxon>Kriegella</taxon>
    </lineage>
</organism>
<proteinExistence type="predicted"/>
<keyword evidence="1" id="KW-0732">Signal</keyword>
<dbReference type="AlphaFoldDB" id="A0A1G9NU15"/>
<feature type="chain" id="PRO_5011644175" description="NIPSNAP protein" evidence="1">
    <location>
        <begin position="22"/>
        <end position="145"/>
    </location>
</feature>
<sequence length="145" mass="16737">MKTIKSLVGALFIMTLFFTTAAFGQDDGHYYTVTTWKLQVPQDGTRAELNGLMKEFSEKVVLKNEKIISEKVMHHISGADLRDLVIITEYANWNDIDAASTRQTELVETAWSNEDERNAFFKNWNKYVITHSDEIYQEIPELAKK</sequence>
<evidence type="ECO:0000256" key="1">
    <source>
        <dbReference type="SAM" id="SignalP"/>
    </source>
</evidence>
<evidence type="ECO:0000313" key="3">
    <source>
        <dbReference type="Proteomes" id="UP000199440"/>
    </source>
</evidence>
<reference evidence="2 3" key="1">
    <citation type="submission" date="2016-10" db="EMBL/GenBank/DDBJ databases">
        <authorList>
            <person name="de Groot N.N."/>
        </authorList>
    </citation>
    <scope>NUCLEOTIDE SEQUENCE [LARGE SCALE GENOMIC DNA]</scope>
    <source>
        <strain evidence="2 3">DSM 19886</strain>
    </source>
</reference>
<protein>
    <recommendedName>
        <fullName evidence="4">NIPSNAP protein</fullName>
    </recommendedName>
</protein>
<evidence type="ECO:0008006" key="4">
    <source>
        <dbReference type="Google" id="ProtNLM"/>
    </source>
</evidence>
<gene>
    <name evidence="2" type="ORF">SAMN04488514_103329</name>
</gene>
<accession>A0A1G9NU15</accession>
<feature type="signal peptide" evidence="1">
    <location>
        <begin position="1"/>
        <end position="21"/>
    </location>
</feature>
<dbReference type="EMBL" id="FNGV01000003">
    <property type="protein sequence ID" value="SDL90076.1"/>
    <property type="molecule type" value="Genomic_DNA"/>
</dbReference>
<name>A0A1G9NU15_9FLAO</name>
<evidence type="ECO:0000313" key="2">
    <source>
        <dbReference type="EMBL" id="SDL90076.1"/>
    </source>
</evidence>
<dbReference type="OrthoDB" id="1445639at2"/>
<dbReference type="RefSeq" id="WP_089887890.1">
    <property type="nucleotide sequence ID" value="NZ_FNGV01000003.1"/>
</dbReference>
<dbReference type="STRING" id="192904.SAMN04488514_103329"/>